<accession>A0A975FLP9</accession>
<feature type="compositionally biased region" description="Basic and acidic residues" evidence="1">
    <location>
        <begin position="98"/>
        <end position="109"/>
    </location>
</feature>
<keyword evidence="3" id="KW-1185">Reference proteome</keyword>
<dbReference type="KEGG" id="aarc:G127AT_00475"/>
<protein>
    <submittedName>
        <fullName evidence="2">Uncharacterized protein</fullName>
    </submittedName>
</protein>
<dbReference type="RefSeq" id="WP_210898755.1">
    <property type="nucleotide sequence ID" value="NZ_CP071696.1"/>
</dbReference>
<feature type="region of interest" description="Disordered" evidence="1">
    <location>
        <begin position="86"/>
        <end position="109"/>
    </location>
</feature>
<organism evidence="2 3">
    <name type="scientific">Agromyces archimandritae</name>
    <dbReference type="NCBI Taxonomy" id="2781962"/>
    <lineage>
        <taxon>Bacteria</taxon>
        <taxon>Bacillati</taxon>
        <taxon>Actinomycetota</taxon>
        <taxon>Actinomycetes</taxon>
        <taxon>Micrococcales</taxon>
        <taxon>Microbacteriaceae</taxon>
        <taxon>Agromyces</taxon>
    </lineage>
</organism>
<dbReference type="Proteomes" id="UP000671914">
    <property type="component" value="Chromosome"/>
</dbReference>
<proteinExistence type="predicted"/>
<evidence type="ECO:0000256" key="1">
    <source>
        <dbReference type="SAM" id="MobiDB-lite"/>
    </source>
</evidence>
<evidence type="ECO:0000313" key="2">
    <source>
        <dbReference type="EMBL" id="QTX04788.1"/>
    </source>
</evidence>
<gene>
    <name evidence="2" type="ORF">G127AT_00475</name>
</gene>
<dbReference type="AlphaFoldDB" id="A0A975FLP9"/>
<reference evidence="2" key="1">
    <citation type="submission" date="2021-03" db="EMBL/GenBank/DDBJ databases">
        <title>Agromyces archimandritus sp. nov., isolated from the cockroach Archimandrita tessellata.</title>
        <authorList>
            <person name="Guzman J."/>
            <person name="Ortuzar M."/>
            <person name="Poehlein A."/>
            <person name="Daniel R."/>
            <person name="Trujillo M."/>
            <person name="Vilcinskas A."/>
        </authorList>
    </citation>
    <scope>NUCLEOTIDE SEQUENCE</scope>
    <source>
        <strain evidence="2">G127AT</strain>
    </source>
</reference>
<evidence type="ECO:0000313" key="3">
    <source>
        <dbReference type="Proteomes" id="UP000671914"/>
    </source>
</evidence>
<dbReference type="EMBL" id="CP071696">
    <property type="protein sequence ID" value="QTX04788.1"/>
    <property type="molecule type" value="Genomic_DNA"/>
</dbReference>
<sequence length="109" mass="11887">MARQSAGRAADHNAFVRFFDRIDRALEPVFGPPPITEGEGRSGPIDAAPCPVCGRPMFEHSVQRTSSDSVLVCPVPDRLAERSEVGPLNELGMPASGRRLERYEAARAR</sequence>
<name>A0A975FLP9_9MICO</name>